<feature type="region of interest" description="Disordered" evidence="3">
    <location>
        <begin position="426"/>
        <end position="453"/>
    </location>
</feature>
<dbReference type="InterPro" id="IPR000504">
    <property type="entry name" value="RRM_dom"/>
</dbReference>
<evidence type="ECO:0000256" key="1">
    <source>
        <dbReference type="ARBA" id="ARBA00022884"/>
    </source>
</evidence>
<dbReference type="Gene3D" id="3.30.70.330">
    <property type="match status" value="2"/>
</dbReference>
<proteinExistence type="predicted"/>
<feature type="compositionally biased region" description="Low complexity" evidence="3">
    <location>
        <begin position="426"/>
        <end position="436"/>
    </location>
</feature>
<dbReference type="PANTHER" id="PTHR48024">
    <property type="entry name" value="GEO13361P1-RELATED"/>
    <property type="match status" value="1"/>
</dbReference>
<dbReference type="InterPro" id="IPR012677">
    <property type="entry name" value="Nucleotide-bd_a/b_plait_sf"/>
</dbReference>
<feature type="compositionally biased region" description="Acidic residues" evidence="3">
    <location>
        <begin position="20"/>
        <end position="62"/>
    </location>
</feature>
<evidence type="ECO:0000313" key="5">
    <source>
        <dbReference type="EMBL" id="KCW87281.1"/>
    </source>
</evidence>
<dbReference type="GO" id="GO:0003723">
    <property type="term" value="F:RNA binding"/>
    <property type="evidence" value="ECO:0007669"/>
    <property type="project" value="UniProtKB-UniRule"/>
</dbReference>
<dbReference type="KEGG" id="egr:104433917"/>
<dbReference type="InParanoid" id="A0A059DA31"/>
<reference evidence="5" key="1">
    <citation type="submission" date="2013-07" db="EMBL/GenBank/DDBJ databases">
        <title>The genome of Eucalyptus grandis.</title>
        <authorList>
            <person name="Schmutz J."/>
            <person name="Hayes R."/>
            <person name="Myburg A."/>
            <person name="Tuskan G."/>
            <person name="Grattapaglia D."/>
            <person name="Rokhsar D.S."/>
        </authorList>
    </citation>
    <scope>NUCLEOTIDE SEQUENCE</scope>
    <source>
        <tissue evidence="5">Leaf extractions</tissue>
    </source>
</reference>
<dbReference type="STRING" id="71139.A0A059DA31"/>
<dbReference type="PANTHER" id="PTHR48024:SF9">
    <property type="entry name" value="UBP1-ASSOCIATED PROTEINS 1A-RELATED"/>
    <property type="match status" value="1"/>
</dbReference>
<accession>A0A059DA31</accession>
<evidence type="ECO:0000259" key="4">
    <source>
        <dbReference type="PROSITE" id="PS50102"/>
    </source>
</evidence>
<dbReference type="OrthoDB" id="1875751at2759"/>
<protein>
    <recommendedName>
        <fullName evidence="4">RRM domain-containing protein</fullName>
    </recommendedName>
</protein>
<dbReference type="PROSITE" id="PS50102">
    <property type="entry name" value="RRM"/>
    <property type="match status" value="2"/>
</dbReference>
<dbReference type="SUPFAM" id="SSF54928">
    <property type="entry name" value="RNA-binding domain, RBD"/>
    <property type="match status" value="1"/>
</dbReference>
<dbReference type="AlphaFoldDB" id="A0A059DA31"/>
<organism evidence="5">
    <name type="scientific">Eucalyptus grandis</name>
    <name type="common">Flooded gum</name>
    <dbReference type="NCBI Taxonomy" id="71139"/>
    <lineage>
        <taxon>Eukaryota</taxon>
        <taxon>Viridiplantae</taxon>
        <taxon>Streptophyta</taxon>
        <taxon>Embryophyta</taxon>
        <taxon>Tracheophyta</taxon>
        <taxon>Spermatophyta</taxon>
        <taxon>Magnoliopsida</taxon>
        <taxon>eudicotyledons</taxon>
        <taxon>Gunneridae</taxon>
        <taxon>Pentapetalae</taxon>
        <taxon>rosids</taxon>
        <taxon>malvids</taxon>
        <taxon>Myrtales</taxon>
        <taxon>Myrtaceae</taxon>
        <taxon>Myrtoideae</taxon>
        <taxon>Eucalypteae</taxon>
        <taxon>Eucalyptus</taxon>
    </lineage>
</organism>
<dbReference type="eggNOG" id="KOG0118">
    <property type="taxonomic scope" value="Eukaryota"/>
</dbReference>
<keyword evidence="1 2" id="KW-0694">RNA-binding</keyword>
<dbReference type="InterPro" id="IPR035979">
    <property type="entry name" value="RBD_domain_sf"/>
</dbReference>
<feature type="compositionally biased region" description="Gly residues" evidence="3">
    <location>
        <begin position="437"/>
        <end position="453"/>
    </location>
</feature>
<dbReference type="Pfam" id="PF00076">
    <property type="entry name" value="RRM_1"/>
    <property type="match status" value="2"/>
</dbReference>
<sequence length="453" mass="47380">MAKKRKAAEPKPQPPPPKEESEEEEEEEDEDEDGDGEEGESSSEEQGDEDESESESSEDEDEASKSETIKQLLEPFTKDQLIAILKEASANDPSLLSELIKSTESDPVHRKIFVHGLGWDTTDEALTSAFKPFGPIEECKAVTDKATGRCKGYGFVLFKTRAATRKALKEPQKRIGNRTASCQLAASGPPSAAPVSSDASSRKMYIANVAPLVSPEKLRAFFAKFGEIEDGPSGMDRVTGKFRGFAVIVYKTLEGINKALQEPVKNFEGTKLECSLFVEGRNSKTVKKAVPAAVAAGGSAVGGAGASAGPNNVGFQNFPVGLNQGLVGQNYHPAAVLLGQNAGLGLLNPLLGFGGASLNQMVMNPSFPGVISAPLSRNTGASMGLNPGFGVQQDINSMSPGMINAYNNQAALQGLGAYQNSQLGQTQSSGVSSVGRGQPGAGSGGPNLGRASG</sequence>
<dbReference type="SMART" id="SM00360">
    <property type="entry name" value="RRM"/>
    <property type="match status" value="2"/>
</dbReference>
<dbReference type="EMBL" id="KK198754">
    <property type="protein sequence ID" value="KCW87281.1"/>
    <property type="molecule type" value="Genomic_DNA"/>
</dbReference>
<evidence type="ECO:0000256" key="3">
    <source>
        <dbReference type="SAM" id="MobiDB-lite"/>
    </source>
</evidence>
<name>A0A059DA31_EUCGR</name>
<feature type="region of interest" description="Disordered" evidence="3">
    <location>
        <begin position="1"/>
        <end position="67"/>
    </location>
</feature>
<dbReference type="InterPro" id="IPR050886">
    <property type="entry name" value="RNA-binding_reg"/>
</dbReference>
<feature type="domain" description="RRM" evidence="4">
    <location>
        <begin position="202"/>
        <end position="281"/>
    </location>
</feature>
<dbReference type="Gramene" id="KCW87281">
    <property type="protein sequence ID" value="KCW87281"/>
    <property type="gene ID" value="EUGRSUZ_B03777"/>
</dbReference>
<evidence type="ECO:0000256" key="2">
    <source>
        <dbReference type="PROSITE-ProRule" id="PRU00176"/>
    </source>
</evidence>
<dbReference type="OMA" id="ESDPTHR"/>
<gene>
    <name evidence="5" type="ORF">EUGRSUZ_B03777</name>
</gene>
<feature type="domain" description="RRM" evidence="4">
    <location>
        <begin position="110"/>
        <end position="187"/>
    </location>
</feature>